<dbReference type="Proteomes" id="UP001596915">
    <property type="component" value="Unassembled WGS sequence"/>
</dbReference>
<reference evidence="2" key="3">
    <citation type="submission" date="2024-09" db="EMBL/GenBank/DDBJ databases">
        <authorList>
            <person name="Sun Q."/>
            <person name="Mori K."/>
        </authorList>
    </citation>
    <scope>NUCLEOTIDE SEQUENCE</scope>
    <source>
        <strain evidence="2">JCM 12607</strain>
    </source>
</reference>
<reference evidence="2" key="1">
    <citation type="journal article" date="2014" name="Int. J. Syst. Evol. Microbiol.">
        <title>Complete genome of a new Firmicutes species belonging to the dominant human colonic microbiota ('Ruminococcus bicirculans') reveals two chromosomes and a selective capacity to utilize plant glucans.</title>
        <authorList>
            <consortium name="NISC Comparative Sequencing Program"/>
            <person name="Wegmann U."/>
            <person name="Louis P."/>
            <person name="Goesmann A."/>
            <person name="Henrissat B."/>
            <person name="Duncan S.H."/>
            <person name="Flint H.J."/>
        </authorList>
    </citation>
    <scope>NUCLEOTIDE SEQUENCE</scope>
    <source>
        <strain evidence="2">JCM 12607</strain>
    </source>
</reference>
<reference evidence="3" key="2">
    <citation type="journal article" date="2019" name="Int. J. Syst. Evol. Microbiol.">
        <title>The Global Catalogue of Microorganisms (GCM) 10K type strain sequencing project: providing services to taxonomists for standard genome sequencing and annotation.</title>
        <authorList>
            <consortium name="The Broad Institute Genomics Platform"/>
            <consortium name="The Broad Institute Genome Sequencing Center for Infectious Disease"/>
            <person name="Wu L."/>
            <person name="Ma J."/>
        </authorList>
    </citation>
    <scope>NUCLEOTIDE SEQUENCE [LARGE SCALE GENOMIC DNA]</scope>
    <source>
        <strain evidence="3">JCM 12607</strain>
    </source>
</reference>
<proteinExistence type="predicted"/>
<evidence type="ECO:0000313" key="2">
    <source>
        <dbReference type="EMBL" id="MFD0629711.1"/>
    </source>
</evidence>
<organism evidence="2 3">
    <name type="scientific">Streptomyces sanglieri</name>
    <dbReference type="NCBI Taxonomy" id="193460"/>
    <lineage>
        <taxon>Bacteria</taxon>
        <taxon>Bacillati</taxon>
        <taxon>Actinomycetota</taxon>
        <taxon>Actinomycetes</taxon>
        <taxon>Kitasatosporales</taxon>
        <taxon>Streptomycetaceae</taxon>
        <taxon>Streptomyces</taxon>
    </lineage>
</organism>
<name>A0ABW2X798_9ACTN</name>
<sequence>MSGIWRQVLAAYTTDQHDERDREQLLALGAAELAHARSGEGSPASAEDVQHIALQEFGLLISITQARTALRERRTRHG</sequence>
<dbReference type="EMBL" id="JBHTGL010000004">
    <property type="protein sequence ID" value="MFD0621788.1"/>
    <property type="molecule type" value="Genomic_DNA"/>
</dbReference>
<keyword evidence="3" id="KW-1185">Reference proteome</keyword>
<evidence type="ECO:0000313" key="3">
    <source>
        <dbReference type="Proteomes" id="UP001596915"/>
    </source>
</evidence>
<protein>
    <submittedName>
        <fullName evidence="2">Uncharacterized protein</fullName>
    </submittedName>
</protein>
<accession>A0ABW2X798</accession>
<evidence type="ECO:0000313" key="1">
    <source>
        <dbReference type="EMBL" id="MFD0621788.1"/>
    </source>
</evidence>
<gene>
    <name evidence="1" type="ORF">ACFQ2K_02185</name>
    <name evidence="2" type="ORF">ACFQ2K_51040</name>
</gene>
<dbReference type="EMBL" id="JBHTGL010000008">
    <property type="protein sequence ID" value="MFD0629711.1"/>
    <property type="molecule type" value="Genomic_DNA"/>
</dbReference>
<comment type="caution">
    <text evidence="2">The sequence shown here is derived from an EMBL/GenBank/DDBJ whole genome shotgun (WGS) entry which is preliminary data.</text>
</comment>